<evidence type="ECO:0000313" key="7">
    <source>
        <dbReference type="Proteomes" id="UP001595880"/>
    </source>
</evidence>
<evidence type="ECO:0000256" key="2">
    <source>
        <dbReference type="ARBA" id="ARBA00022448"/>
    </source>
</evidence>
<keyword evidence="2" id="KW-0813">Transport</keyword>
<gene>
    <name evidence="6" type="ORF">ACFOZ1_09270</name>
</gene>
<evidence type="ECO:0000256" key="4">
    <source>
        <dbReference type="ARBA" id="ARBA00022840"/>
    </source>
</evidence>
<dbReference type="Gene3D" id="3.40.50.300">
    <property type="entry name" value="P-loop containing nucleotide triphosphate hydrolases"/>
    <property type="match status" value="1"/>
</dbReference>
<dbReference type="EMBL" id="JBHSDV010000002">
    <property type="protein sequence ID" value="MFC4387996.1"/>
    <property type="molecule type" value="Genomic_DNA"/>
</dbReference>
<dbReference type="Pfam" id="PF00005">
    <property type="entry name" value="ABC_tran"/>
    <property type="match status" value="1"/>
</dbReference>
<dbReference type="Proteomes" id="UP001595880">
    <property type="component" value="Unassembled WGS sequence"/>
</dbReference>
<accession>A0ABV8VU29</accession>
<proteinExistence type="inferred from homology"/>
<evidence type="ECO:0000313" key="6">
    <source>
        <dbReference type="EMBL" id="MFC4387996.1"/>
    </source>
</evidence>
<protein>
    <submittedName>
        <fullName evidence="6">ABC transporter ATP-binding protein</fullName>
    </submittedName>
</protein>
<comment type="caution">
    <text evidence="6">The sequence shown here is derived from an EMBL/GenBank/DDBJ whole genome shotgun (WGS) entry which is preliminary data.</text>
</comment>
<dbReference type="GO" id="GO:0005524">
    <property type="term" value="F:ATP binding"/>
    <property type="evidence" value="ECO:0007669"/>
    <property type="project" value="UniProtKB-KW"/>
</dbReference>
<dbReference type="PANTHER" id="PTHR43335">
    <property type="entry name" value="ABC TRANSPORTER, ATP-BINDING PROTEIN"/>
    <property type="match status" value="1"/>
</dbReference>
<organism evidence="6 7">
    <name type="scientific">Gracilibacillus marinus</name>
    <dbReference type="NCBI Taxonomy" id="630535"/>
    <lineage>
        <taxon>Bacteria</taxon>
        <taxon>Bacillati</taxon>
        <taxon>Bacillota</taxon>
        <taxon>Bacilli</taxon>
        <taxon>Bacillales</taxon>
        <taxon>Bacillaceae</taxon>
        <taxon>Gracilibacillus</taxon>
    </lineage>
</organism>
<dbReference type="PANTHER" id="PTHR43335:SF4">
    <property type="entry name" value="ABC TRANSPORTER, ATP-BINDING PROTEIN"/>
    <property type="match status" value="1"/>
</dbReference>
<keyword evidence="4 6" id="KW-0067">ATP-binding</keyword>
<name>A0ABV8VU29_9BACI</name>
<dbReference type="SMART" id="SM00382">
    <property type="entry name" value="AAA"/>
    <property type="match status" value="1"/>
</dbReference>
<sequence>MTEYIVRVSHATKRFKNTLALKDITVNFEKGKIHGIIGRNGSGKTLLFKAICGFLKLDEGEIYVHNKKVKPTIPQDIGIIIEEPGFIDHLSAFKNLKLLSSIKKKITDTQIKEAIAIVGLNPSSKKHVHKFSLGMRHRLAIAQAIMENPELLILDEPMNGLDKEGVLEMRELFKKLKQDGRTIILSSHYAEDIEVLCETVHEMDQGIMTKIS</sequence>
<reference evidence="7" key="1">
    <citation type="journal article" date="2019" name="Int. J. Syst. Evol. Microbiol.">
        <title>The Global Catalogue of Microorganisms (GCM) 10K type strain sequencing project: providing services to taxonomists for standard genome sequencing and annotation.</title>
        <authorList>
            <consortium name="The Broad Institute Genomics Platform"/>
            <consortium name="The Broad Institute Genome Sequencing Center for Infectious Disease"/>
            <person name="Wu L."/>
            <person name="Ma J."/>
        </authorList>
    </citation>
    <scope>NUCLEOTIDE SEQUENCE [LARGE SCALE GENOMIC DNA]</scope>
    <source>
        <strain evidence="7">KACC 14058</strain>
    </source>
</reference>
<keyword evidence="3" id="KW-0547">Nucleotide-binding</keyword>
<dbReference type="InterPro" id="IPR003439">
    <property type="entry name" value="ABC_transporter-like_ATP-bd"/>
</dbReference>
<evidence type="ECO:0000256" key="1">
    <source>
        <dbReference type="ARBA" id="ARBA00005417"/>
    </source>
</evidence>
<dbReference type="PROSITE" id="PS50893">
    <property type="entry name" value="ABC_TRANSPORTER_2"/>
    <property type="match status" value="1"/>
</dbReference>
<dbReference type="SUPFAM" id="SSF52540">
    <property type="entry name" value="P-loop containing nucleoside triphosphate hydrolases"/>
    <property type="match status" value="1"/>
</dbReference>
<dbReference type="InterPro" id="IPR003593">
    <property type="entry name" value="AAA+_ATPase"/>
</dbReference>
<keyword evidence="7" id="KW-1185">Reference proteome</keyword>
<evidence type="ECO:0000256" key="3">
    <source>
        <dbReference type="ARBA" id="ARBA00022741"/>
    </source>
</evidence>
<feature type="domain" description="ABC transporter" evidence="5">
    <location>
        <begin position="6"/>
        <end position="211"/>
    </location>
</feature>
<evidence type="ECO:0000259" key="5">
    <source>
        <dbReference type="PROSITE" id="PS50893"/>
    </source>
</evidence>
<dbReference type="RefSeq" id="WP_390198694.1">
    <property type="nucleotide sequence ID" value="NZ_JBHSDV010000002.1"/>
</dbReference>
<comment type="similarity">
    <text evidence="1">Belongs to the ABC transporter superfamily.</text>
</comment>
<dbReference type="InterPro" id="IPR027417">
    <property type="entry name" value="P-loop_NTPase"/>
</dbReference>